<name>A0ABY7DLT0_MYAAR</name>
<organism evidence="1 2">
    <name type="scientific">Mya arenaria</name>
    <name type="common">Soft-shell clam</name>
    <dbReference type="NCBI Taxonomy" id="6604"/>
    <lineage>
        <taxon>Eukaryota</taxon>
        <taxon>Metazoa</taxon>
        <taxon>Spiralia</taxon>
        <taxon>Lophotrochozoa</taxon>
        <taxon>Mollusca</taxon>
        <taxon>Bivalvia</taxon>
        <taxon>Autobranchia</taxon>
        <taxon>Heteroconchia</taxon>
        <taxon>Euheterodonta</taxon>
        <taxon>Imparidentia</taxon>
        <taxon>Neoheterodontei</taxon>
        <taxon>Myida</taxon>
        <taxon>Myoidea</taxon>
        <taxon>Myidae</taxon>
        <taxon>Mya</taxon>
    </lineage>
</organism>
<protein>
    <submittedName>
        <fullName evidence="1">Uncharacterized protein</fullName>
    </submittedName>
</protein>
<evidence type="ECO:0000313" key="1">
    <source>
        <dbReference type="EMBL" id="WAQ97650.1"/>
    </source>
</evidence>
<dbReference type="PANTHER" id="PTHR47822:SF3">
    <property type="entry name" value="ANAPHASE-PROMOTING COMPLEX SUBUNIT 4-LIKE WD40 DOMAIN-CONTAINING PROTEIN"/>
    <property type="match status" value="1"/>
</dbReference>
<dbReference type="Gene3D" id="2.130.10.10">
    <property type="entry name" value="YVTN repeat-like/Quinoprotein amine dehydrogenase"/>
    <property type="match status" value="1"/>
</dbReference>
<dbReference type="PANTHER" id="PTHR47822">
    <property type="entry name" value="CARBOHYDRATE BINDING DOMAIN CONTAINING PROTEIN"/>
    <property type="match status" value="1"/>
</dbReference>
<dbReference type="Proteomes" id="UP001164746">
    <property type="component" value="Chromosome 2"/>
</dbReference>
<evidence type="ECO:0000313" key="2">
    <source>
        <dbReference type="Proteomes" id="UP001164746"/>
    </source>
</evidence>
<dbReference type="InterPro" id="IPR015943">
    <property type="entry name" value="WD40/YVTN_repeat-like_dom_sf"/>
</dbReference>
<keyword evidence="2" id="KW-1185">Reference proteome</keyword>
<reference evidence="1" key="1">
    <citation type="submission" date="2022-11" db="EMBL/GenBank/DDBJ databases">
        <title>Centuries of genome instability and evolution in soft-shell clam transmissible cancer (bioRxiv).</title>
        <authorList>
            <person name="Hart S.F.M."/>
            <person name="Yonemitsu M.A."/>
            <person name="Giersch R.M."/>
            <person name="Beal B.F."/>
            <person name="Arriagada G."/>
            <person name="Davis B.W."/>
            <person name="Ostrander E.A."/>
            <person name="Goff S.P."/>
            <person name="Metzger M.J."/>
        </authorList>
    </citation>
    <scope>NUCLEOTIDE SEQUENCE</scope>
    <source>
        <strain evidence="1">MELC-2E11</strain>
        <tissue evidence="1">Siphon/mantle</tissue>
    </source>
</reference>
<sequence>MARRRLESALEAGQTIDQGKSYPSRFTKVNVDFDIKLEPEVDGVFSLQYSFDGRLLALYNTAKGTKLPDLRKTRYGGYPIMCLRFHPKNPKILFAGTSEGQILSCDISDFITEDGKIVEDFTNIQVEKDEQKKDSMKNEINCLDFDYTLQRYATAGRDLSIRIYDANTNQIWDARNNEGIRRTIHGPHLAGDSLDLKGNKILTGSWEGRTDALEIWNYSTDYTTDRKKRPQVVNFPAGAKGPFLYAAQFCDNDVVVAGGSGTNSAMAINAETNEVIGEVKFNHPVQAIDTVHGGRLFAVGAGAEHGNKRLSGETGLKLCRLTDH</sequence>
<accession>A0ABY7DLT0</accession>
<dbReference type="InterPro" id="IPR001680">
    <property type="entry name" value="WD40_rpt"/>
</dbReference>
<dbReference type="InterPro" id="IPR036322">
    <property type="entry name" value="WD40_repeat_dom_sf"/>
</dbReference>
<dbReference type="EMBL" id="CP111013">
    <property type="protein sequence ID" value="WAQ97650.1"/>
    <property type="molecule type" value="Genomic_DNA"/>
</dbReference>
<dbReference type="SUPFAM" id="SSF50978">
    <property type="entry name" value="WD40 repeat-like"/>
    <property type="match status" value="1"/>
</dbReference>
<proteinExistence type="predicted"/>
<gene>
    <name evidence="1" type="ORF">MAR_030340</name>
</gene>
<dbReference type="Pfam" id="PF00400">
    <property type="entry name" value="WD40"/>
    <property type="match status" value="1"/>
</dbReference>